<evidence type="ECO:0000256" key="2">
    <source>
        <dbReference type="ARBA" id="ARBA00023315"/>
    </source>
</evidence>
<evidence type="ECO:0000259" key="3">
    <source>
        <dbReference type="PROSITE" id="PS51186"/>
    </source>
</evidence>
<feature type="domain" description="N-acetyltransferase" evidence="3">
    <location>
        <begin position="1"/>
        <end position="150"/>
    </location>
</feature>
<keyword evidence="2" id="KW-0012">Acyltransferase</keyword>
<dbReference type="PROSITE" id="PS51186">
    <property type="entry name" value="GNAT"/>
    <property type="match status" value="1"/>
</dbReference>
<name>A0ABT9ISZ6_9MICC</name>
<dbReference type="PANTHER" id="PTHR43800">
    <property type="entry name" value="PEPTIDYL-LYSINE N-ACETYLTRANSFERASE YJAB"/>
    <property type="match status" value="1"/>
</dbReference>
<proteinExistence type="predicted"/>
<accession>A0ABT9ISZ6</accession>
<protein>
    <submittedName>
        <fullName evidence="4">GNAT family N-acetyltransferase</fullName>
    </submittedName>
</protein>
<dbReference type="InterPro" id="IPR000182">
    <property type="entry name" value="GNAT_dom"/>
</dbReference>
<gene>
    <name evidence="4" type="ORF">Q9R02_14865</name>
</gene>
<dbReference type="RefSeq" id="WP_305997488.1">
    <property type="nucleotide sequence ID" value="NZ_JAVALS010000015.1"/>
</dbReference>
<evidence type="ECO:0000313" key="5">
    <source>
        <dbReference type="Proteomes" id="UP001232725"/>
    </source>
</evidence>
<dbReference type="Pfam" id="PF00583">
    <property type="entry name" value="Acetyltransf_1"/>
    <property type="match status" value="1"/>
</dbReference>
<comment type="caution">
    <text evidence="4">The sequence shown here is derived from an EMBL/GenBank/DDBJ whole genome shotgun (WGS) entry which is preliminary data.</text>
</comment>
<evidence type="ECO:0000256" key="1">
    <source>
        <dbReference type="ARBA" id="ARBA00022679"/>
    </source>
</evidence>
<reference evidence="4 5" key="1">
    <citation type="submission" date="2023-08" db="EMBL/GenBank/DDBJ databases">
        <title>Arthrobacter horti sp. nov., isolated from forest soil.</title>
        <authorList>
            <person name="Park M."/>
        </authorList>
    </citation>
    <scope>NUCLEOTIDE SEQUENCE [LARGE SCALE GENOMIC DNA]</scope>
    <source>
        <strain evidence="4 5">YJM1</strain>
    </source>
</reference>
<keyword evidence="1" id="KW-0808">Transferase</keyword>
<dbReference type="SUPFAM" id="SSF55729">
    <property type="entry name" value="Acyl-CoA N-acyltransferases (Nat)"/>
    <property type="match status" value="1"/>
</dbReference>
<dbReference type="Proteomes" id="UP001232725">
    <property type="component" value="Unassembled WGS sequence"/>
</dbReference>
<sequence>MTPEDFPAVQALELAAGQLFRQVGMASIADDEAFSDAELAGFVAAAQAWVLTLSTETDDGAVAAYAVGETLDGAAHLEQLSVHPQHARQGLGARLLEFFRATARERGESRVTLTTFRDVPWNAPYYARLGFAELPEAAWGPELRAKVAGEAAHGLDRWPRVVMAAEI</sequence>
<dbReference type="EMBL" id="JAVALS010000015">
    <property type="protein sequence ID" value="MDP5228442.1"/>
    <property type="molecule type" value="Genomic_DNA"/>
</dbReference>
<evidence type="ECO:0000313" key="4">
    <source>
        <dbReference type="EMBL" id="MDP5228442.1"/>
    </source>
</evidence>
<dbReference type="Gene3D" id="3.40.630.30">
    <property type="match status" value="1"/>
</dbReference>
<organism evidence="4 5">
    <name type="scientific">Arthrobacter horti</name>
    <dbReference type="NCBI Taxonomy" id="3068273"/>
    <lineage>
        <taxon>Bacteria</taxon>
        <taxon>Bacillati</taxon>
        <taxon>Actinomycetota</taxon>
        <taxon>Actinomycetes</taxon>
        <taxon>Micrococcales</taxon>
        <taxon>Micrococcaceae</taxon>
        <taxon>Arthrobacter</taxon>
    </lineage>
</organism>
<dbReference type="InterPro" id="IPR016181">
    <property type="entry name" value="Acyl_CoA_acyltransferase"/>
</dbReference>
<dbReference type="PANTHER" id="PTHR43800:SF1">
    <property type="entry name" value="PEPTIDYL-LYSINE N-ACETYLTRANSFERASE YJAB"/>
    <property type="match status" value="1"/>
</dbReference>
<dbReference type="CDD" id="cd04301">
    <property type="entry name" value="NAT_SF"/>
    <property type="match status" value="1"/>
</dbReference>
<keyword evidence="5" id="KW-1185">Reference proteome</keyword>